<gene>
    <name evidence="1" type="ORF">TNIN_72471</name>
</gene>
<sequence length="109" mass="12179">MIYVGSYTDSPWPRTCPSSSINARIPLSMLGSEFALVAGKHLEIRISLGKLIFLYLMKERVRAAEKGSAAPDDDSINQPPRISLRMMLSHTGWLHFVSDFVSPICLSRK</sequence>
<evidence type="ECO:0000313" key="2">
    <source>
        <dbReference type="Proteomes" id="UP000886998"/>
    </source>
</evidence>
<accession>A0A8X6IBI1</accession>
<comment type="caution">
    <text evidence="1">The sequence shown here is derived from an EMBL/GenBank/DDBJ whole genome shotgun (WGS) entry which is preliminary data.</text>
</comment>
<evidence type="ECO:0000313" key="1">
    <source>
        <dbReference type="EMBL" id="GFS36144.1"/>
    </source>
</evidence>
<reference evidence="1" key="1">
    <citation type="submission" date="2020-08" db="EMBL/GenBank/DDBJ databases">
        <title>Multicomponent nature underlies the extraordinary mechanical properties of spider dragline silk.</title>
        <authorList>
            <person name="Kono N."/>
            <person name="Nakamura H."/>
            <person name="Mori M."/>
            <person name="Yoshida Y."/>
            <person name="Ohtoshi R."/>
            <person name="Malay A.D."/>
            <person name="Moran D.A.P."/>
            <person name="Tomita M."/>
            <person name="Numata K."/>
            <person name="Arakawa K."/>
        </authorList>
    </citation>
    <scope>NUCLEOTIDE SEQUENCE</scope>
</reference>
<organism evidence="1 2">
    <name type="scientific">Trichonephila inaurata madagascariensis</name>
    <dbReference type="NCBI Taxonomy" id="2747483"/>
    <lineage>
        <taxon>Eukaryota</taxon>
        <taxon>Metazoa</taxon>
        <taxon>Ecdysozoa</taxon>
        <taxon>Arthropoda</taxon>
        <taxon>Chelicerata</taxon>
        <taxon>Arachnida</taxon>
        <taxon>Araneae</taxon>
        <taxon>Araneomorphae</taxon>
        <taxon>Entelegynae</taxon>
        <taxon>Araneoidea</taxon>
        <taxon>Nephilidae</taxon>
        <taxon>Trichonephila</taxon>
        <taxon>Trichonephila inaurata</taxon>
    </lineage>
</organism>
<dbReference type="Proteomes" id="UP000886998">
    <property type="component" value="Unassembled WGS sequence"/>
</dbReference>
<dbReference type="AlphaFoldDB" id="A0A8X6IBI1"/>
<keyword evidence="2" id="KW-1185">Reference proteome</keyword>
<dbReference type="EMBL" id="BMAV01024790">
    <property type="protein sequence ID" value="GFS36144.1"/>
    <property type="molecule type" value="Genomic_DNA"/>
</dbReference>
<protein>
    <submittedName>
        <fullName evidence="1">Uncharacterized protein</fullName>
    </submittedName>
</protein>
<name>A0A8X6IBI1_9ARAC</name>
<proteinExistence type="predicted"/>